<evidence type="ECO:0000256" key="1">
    <source>
        <dbReference type="SAM" id="MobiDB-lite"/>
    </source>
</evidence>
<dbReference type="Proteomes" id="UP000324222">
    <property type="component" value="Unassembled WGS sequence"/>
</dbReference>
<comment type="caution">
    <text evidence="2">The sequence shown here is derived from an EMBL/GenBank/DDBJ whole genome shotgun (WGS) entry which is preliminary data.</text>
</comment>
<proteinExistence type="predicted"/>
<accession>A0A5B7CW53</accession>
<reference evidence="2 3" key="1">
    <citation type="submission" date="2019-05" db="EMBL/GenBank/DDBJ databases">
        <title>Another draft genome of Portunus trituberculatus and its Hox gene families provides insights of decapod evolution.</title>
        <authorList>
            <person name="Jeong J.-H."/>
            <person name="Song I."/>
            <person name="Kim S."/>
            <person name="Choi T."/>
            <person name="Kim D."/>
            <person name="Ryu S."/>
            <person name="Kim W."/>
        </authorList>
    </citation>
    <scope>NUCLEOTIDE SEQUENCE [LARGE SCALE GENOMIC DNA]</scope>
    <source>
        <tissue evidence="2">Muscle</tissue>
    </source>
</reference>
<dbReference type="EMBL" id="VSRR010000221">
    <property type="protein sequence ID" value="MPC12546.1"/>
    <property type="molecule type" value="Genomic_DNA"/>
</dbReference>
<evidence type="ECO:0000313" key="3">
    <source>
        <dbReference type="Proteomes" id="UP000324222"/>
    </source>
</evidence>
<feature type="compositionally biased region" description="Pro residues" evidence="1">
    <location>
        <begin position="32"/>
        <end position="44"/>
    </location>
</feature>
<sequence>MTNTHRHLVCILRRAKKGTQTATHEDLRRSGPPRPRPRQAPGPCHPGALTQQVATPRHRTD</sequence>
<dbReference type="AlphaFoldDB" id="A0A5B7CW53"/>
<evidence type="ECO:0000313" key="2">
    <source>
        <dbReference type="EMBL" id="MPC12546.1"/>
    </source>
</evidence>
<name>A0A5B7CW53_PORTR</name>
<organism evidence="2 3">
    <name type="scientific">Portunus trituberculatus</name>
    <name type="common">Swimming crab</name>
    <name type="synonym">Neptunus trituberculatus</name>
    <dbReference type="NCBI Taxonomy" id="210409"/>
    <lineage>
        <taxon>Eukaryota</taxon>
        <taxon>Metazoa</taxon>
        <taxon>Ecdysozoa</taxon>
        <taxon>Arthropoda</taxon>
        <taxon>Crustacea</taxon>
        <taxon>Multicrustacea</taxon>
        <taxon>Malacostraca</taxon>
        <taxon>Eumalacostraca</taxon>
        <taxon>Eucarida</taxon>
        <taxon>Decapoda</taxon>
        <taxon>Pleocyemata</taxon>
        <taxon>Brachyura</taxon>
        <taxon>Eubrachyura</taxon>
        <taxon>Portunoidea</taxon>
        <taxon>Portunidae</taxon>
        <taxon>Portuninae</taxon>
        <taxon>Portunus</taxon>
    </lineage>
</organism>
<gene>
    <name evidence="2" type="ORF">E2C01_005244</name>
</gene>
<protein>
    <submittedName>
        <fullName evidence="2">Uncharacterized protein</fullName>
    </submittedName>
</protein>
<feature type="region of interest" description="Disordered" evidence="1">
    <location>
        <begin position="12"/>
        <end position="61"/>
    </location>
</feature>
<keyword evidence="3" id="KW-1185">Reference proteome</keyword>